<accession>A0ABC8TKG1</accession>
<name>A0ABC8TKG1_9AQUA</name>
<proteinExistence type="predicted"/>
<sequence>MRVIEKEKRVMARRWFEQEGSLGGEREKRLCRWGLRRSGVRPGRGVSAQEGSFRGVHQDDELALHQSDPVLSLSMAGTSTQYVPPPPSSSSSLSDPWKYEVFLSFREAFAKQAERFVAEIEKVEKWRAALTQVGSIAGLCCDNVENRYVIHTSLLRFLVHLLS</sequence>
<evidence type="ECO:0000313" key="1">
    <source>
        <dbReference type="EMBL" id="CAK9169928.1"/>
    </source>
</evidence>
<comment type="caution">
    <text evidence="1">The sequence shown here is derived from an EMBL/GenBank/DDBJ whole genome shotgun (WGS) entry which is preliminary data.</text>
</comment>
<dbReference type="Gene3D" id="3.40.50.10140">
    <property type="entry name" value="Toll/interleukin-1 receptor homology (TIR) domain"/>
    <property type="match status" value="1"/>
</dbReference>
<dbReference type="AlphaFoldDB" id="A0ABC8TKG1"/>
<evidence type="ECO:0000313" key="2">
    <source>
        <dbReference type="Proteomes" id="UP001642360"/>
    </source>
</evidence>
<dbReference type="Proteomes" id="UP001642360">
    <property type="component" value="Unassembled WGS sequence"/>
</dbReference>
<dbReference type="EMBL" id="CAUOFW020005399">
    <property type="protein sequence ID" value="CAK9169928.1"/>
    <property type="molecule type" value="Genomic_DNA"/>
</dbReference>
<protein>
    <submittedName>
        <fullName evidence="1">Uncharacterized protein</fullName>
    </submittedName>
</protein>
<dbReference type="InterPro" id="IPR035897">
    <property type="entry name" value="Toll_tir_struct_dom_sf"/>
</dbReference>
<gene>
    <name evidence="1" type="ORF">ILEXP_LOCUS39414</name>
</gene>
<keyword evidence="2" id="KW-1185">Reference proteome</keyword>
<organism evidence="1 2">
    <name type="scientific">Ilex paraguariensis</name>
    <name type="common">yerba mate</name>
    <dbReference type="NCBI Taxonomy" id="185542"/>
    <lineage>
        <taxon>Eukaryota</taxon>
        <taxon>Viridiplantae</taxon>
        <taxon>Streptophyta</taxon>
        <taxon>Embryophyta</taxon>
        <taxon>Tracheophyta</taxon>
        <taxon>Spermatophyta</taxon>
        <taxon>Magnoliopsida</taxon>
        <taxon>eudicotyledons</taxon>
        <taxon>Gunneridae</taxon>
        <taxon>Pentapetalae</taxon>
        <taxon>asterids</taxon>
        <taxon>campanulids</taxon>
        <taxon>Aquifoliales</taxon>
        <taxon>Aquifoliaceae</taxon>
        <taxon>Ilex</taxon>
    </lineage>
</organism>
<reference evidence="1 2" key="1">
    <citation type="submission" date="2024-02" db="EMBL/GenBank/DDBJ databases">
        <authorList>
            <person name="Vignale AGUSTIN F."/>
            <person name="Sosa J E."/>
            <person name="Modenutti C."/>
        </authorList>
    </citation>
    <scope>NUCLEOTIDE SEQUENCE [LARGE SCALE GENOMIC DNA]</scope>
</reference>